<dbReference type="PANTHER" id="PTHR13234">
    <property type="entry name" value="GAMMA-INTERFERON INDUCIBLE LYSOSOMAL THIOL REDUCTASE GILT"/>
    <property type="match status" value="1"/>
</dbReference>
<dbReference type="AlphaFoldDB" id="A0A1S3I5A3"/>
<gene>
    <name evidence="8" type="primary">LOC106160465</name>
</gene>
<dbReference type="GO" id="GO:0005576">
    <property type="term" value="C:extracellular region"/>
    <property type="evidence" value="ECO:0007669"/>
    <property type="project" value="UniProtKB-SubCell"/>
</dbReference>
<dbReference type="InterPro" id="IPR004911">
    <property type="entry name" value="Interferon-induced_GILT"/>
</dbReference>
<feature type="signal peptide" evidence="6">
    <location>
        <begin position="1"/>
        <end position="19"/>
    </location>
</feature>
<accession>A0A1S3I5A3</accession>
<evidence type="ECO:0000256" key="6">
    <source>
        <dbReference type="SAM" id="SignalP"/>
    </source>
</evidence>
<dbReference type="OrthoDB" id="958254at2759"/>
<reference evidence="8" key="1">
    <citation type="submission" date="2025-08" db="UniProtKB">
        <authorList>
            <consortium name="RefSeq"/>
        </authorList>
    </citation>
    <scope>IDENTIFICATION</scope>
    <source>
        <tissue evidence="8">Gonads</tissue>
    </source>
</reference>
<dbReference type="GO" id="GO:0016671">
    <property type="term" value="F:oxidoreductase activity, acting on a sulfur group of donors, disulfide as acceptor"/>
    <property type="evidence" value="ECO:0007669"/>
    <property type="project" value="InterPro"/>
</dbReference>
<comment type="subcellular location">
    <subcellularLocation>
        <location evidence="1">Secreted</location>
    </subcellularLocation>
</comment>
<evidence type="ECO:0000256" key="2">
    <source>
        <dbReference type="ARBA" id="ARBA00005679"/>
    </source>
</evidence>
<evidence type="ECO:0000256" key="4">
    <source>
        <dbReference type="ARBA" id="ARBA00022729"/>
    </source>
</evidence>
<evidence type="ECO:0000256" key="1">
    <source>
        <dbReference type="ARBA" id="ARBA00004613"/>
    </source>
</evidence>
<organism evidence="7 8">
    <name type="scientific">Lingula anatina</name>
    <name type="common">Brachiopod</name>
    <name type="synonym">Lingula unguis</name>
    <dbReference type="NCBI Taxonomy" id="7574"/>
    <lineage>
        <taxon>Eukaryota</taxon>
        <taxon>Metazoa</taxon>
        <taxon>Spiralia</taxon>
        <taxon>Lophotrochozoa</taxon>
        <taxon>Brachiopoda</taxon>
        <taxon>Linguliformea</taxon>
        <taxon>Lingulata</taxon>
        <taxon>Lingulida</taxon>
        <taxon>Linguloidea</taxon>
        <taxon>Lingulidae</taxon>
        <taxon>Lingula</taxon>
    </lineage>
</organism>
<evidence type="ECO:0000256" key="3">
    <source>
        <dbReference type="ARBA" id="ARBA00022525"/>
    </source>
</evidence>
<evidence type="ECO:0000313" key="8">
    <source>
        <dbReference type="RefSeq" id="XP_013392544.1"/>
    </source>
</evidence>
<dbReference type="PANTHER" id="PTHR13234:SF8">
    <property type="entry name" value="GAMMA-INTERFERON-INDUCIBLE LYSOSOMAL THIOL REDUCTASE"/>
    <property type="match status" value="1"/>
</dbReference>
<sequence length="256" mass="28774">MHVLKTAALCFFMVVQVVGECNIPPSQWCSSEEVARTCQVYQQCKDYIQNTANVPVRFTLYYESLCPACKDFFIEQLYETFQKVGSIMNLTLVPYGNALEQKIGDQWVFYCQGGKQQCIGNVIETCAINILKNIDVYLPFIHCIENYSGIQPSIAAQGCASQMNIDVAPILKCSTSKMGSDLEHQMAVKTNALQPRHTYVPWVTLNGVHTKAIQQKAVDDLKQLICETYQGGYKPVACSSLKRSVRSYKLNNKPEI</sequence>
<dbReference type="GeneID" id="106160465"/>
<protein>
    <submittedName>
        <fullName evidence="8">Gamma-interferon-inducible lysosomal thiol reductase-like isoform X1</fullName>
    </submittedName>
</protein>
<dbReference type="Proteomes" id="UP000085678">
    <property type="component" value="Unplaced"/>
</dbReference>
<dbReference type="Pfam" id="PF03227">
    <property type="entry name" value="GILT"/>
    <property type="match status" value="1"/>
</dbReference>
<feature type="chain" id="PRO_5010160938" evidence="6">
    <location>
        <begin position="20"/>
        <end position="256"/>
    </location>
</feature>
<keyword evidence="5" id="KW-0325">Glycoprotein</keyword>
<dbReference type="RefSeq" id="XP_013392544.1">
    <property type="nucleotide sequence ID" value="XM_013537090.1"/>
</dbReference>
<name>A0A1S3I5A3_LINAN</name>
<dbReference type="KEGG" id="lak:106160465"/>
<proteinExistence type="inferred from homology"/>
<comment type="similarity">
    <text evidence="2">Belongs to the GILT family.</text>
</comment>
<keyword evidence="7" id="KW-1185">Reference proteome</keyword>
<evidence type="ECO:0000313" key="7">
    <source>
        <dbReference type="Proteomes" id="UP000085678"/>
    </source>
</evidence>
<evidence type="ECO:0000256" key="5">
    <source>
        <dbReference type="ARBA" id="ARBA00023180"/>
    </source>
</evidence>
<keyword evidence="4 6" id="KW-0732">Signal</keyword>
<keyword evidence="3" id="KW-0964">Secreted</keyword>